<evidence type="ECO:0000256" key="8">
    <source>
        <dbReference type="PIRSR" id="PIRSR618044-2"/>
    </source>
</evidence>
<keyword evidence="5" id="KW-0573">Peptidoglycan synthesis</keyword>
<feature type="binding site" evidence="8">
    <location>
        <position position="323"/>
    </location>
    <ligand>
        <name>substrate</name>
    </ligand>
</feature>
<gene>
    <name evidence="12" type="ORF">SAMN02910377_01537</name>
</gene>
<dbReference type="Pfam" id="PF00768">
    <property type="entry name" value="Peptidase_S11"/>
    <property type="match status" value="1"/>
</dbReference>
<feature type="active site" description="Acyl-ester intermediate" evidence="7">
    <location>
        <position position="145"/>
    </location>
</feature>
<accession>A0A1H7IZA7</accession>
<dbReference type="InterPro" id="IPR018044">
    <property type="entry name" value="Peptidase_S11"/>
</dbReference>
<feature type="chain" id="PRO_5010364272" evidence="10">
    <location>
        <begin position="37"/>
        <end position="382"/>
    </location>
</feature>
<evidence type="ECO:0000259" key="11">
    <source>
        <dbReference type="Pfam" id="PF00768"/>
    </source>
</evidence>
<evidence type="ECO:0000256" key="3">
    <source>
        <dbReference type="ARBA" id="ARBA00022801"/>
    </source>
</evidence>
<evidence type="ECO:0000313" key="12">
    <source>
        <dbReference type="EMBL" id="SEK67851.1"/>
    </source>
</evidence>
<keyword evidence="12" id="KW-0645">Protease</keyword>
<comment type="similarity">
    <text evidence="1 9">Belongs to the peptidase S11 family.</text>
</comment>
<dbReference type="GO" id="GO:0009252">
    <property type="term" value="P:peptidoglycan biosynthetic process"/>
    <property type="evidence" value="ECO:0007669"/>
    <property type="project" value="UniProtKB-KW"/>
</dbReference>
<dbReference type="PANTHER" id="PTHR21581">
    <property type="entry name" value="D-ALANYL-D-ALANINE CARBOXYPEPTIDASE"/>
    <property type="match status" value="1"/>
</dbReference>
<dbReference type="Gene3D" id="3.40.710.10">
    <property type="entry name" value="DD-peptidase/beta-lactamase superfamily"/>
    <property type="match status" value="1"/>
</dbReference>
<dbReference type="PRINTS" id="PR00725">
    <property type="entry name" value="DADACBPTASE1"/>
</dbReference>
<dbReference type="InterPro" id="IPR012338">
    <property type="entry name" value="Beta-lactam/transpept-like"/>
</dbReference>
<evidence type="ECO:0000256" key="2">
    <source>
        <dbReference type="ARBA" id="ARBA00022729"/>
    </source>
</evidence>
<reference evidence="13" key="1">
    <citation type="submission" date="2016-10" db="EMBL/GenBank/DDBJ databases">
        <authorList>
            <person name="Varghese N."/>
            <person name="Submissions S."/>
        </authorList>
    </citation>
    <scope>NUCLEOTIDE SEQUENCE [LARGE SCALE GENOMIC DNA]</scope>
    <source>
        <strain evidence="13">ACV-9</strain>
    </source>
</reference>
<feature type="domain" description="Peptidase S11 D-alanyl-D-alanine carboxypeptidase A N-terminal" evidence="11">
    <location>
        <begin position="115"/>
        <end position="353"/>
    </location>
</feature>
<dbReference type="RefSeq" id="WP_074790753.1">
    <property type="nucleotide sequence ID" value="NZ_FNZX01000008.1"/>
</dbReference>
<dbReference type="GO" id="GO:0008360">
    <property type="term" value="P:regulation of cell shape"/>
    <property type="evidence" value="ECO:0007669"/>
    <property type="project" value="UniProtKB-KW"/>
</dbReference>
<evidence type="ECO:0000256" key="10">
    <source>
        <dbReference type="SAM" id="SignalP"/>
    </source>
</evidence>
<evidence type="ECO:0000256" key="7">
    <source>
        <dbReference type="PIRSR" id="PIRSR618044-1"/>
    </source>
</evidence>
<feature type="active site" description="Proton acceptor" evidence="7">
    <location>
        <position position="148"/>
    </location>
</feature>
<evidence type="ECO:0000256" key="5">
    <source>
        <dbReference type="ARBA" id="ARBA00022984"/>
    </source>
</evidence>
<keyword evidence="2 10" id="KW-0732">Signal</keyword>
<feature type="signal peptide" evidence="10">
    <location>
        <begin position="1"/>
        <end position="36"/>
    </location>
</feature>
<dbReference type="AlphaFoldDB" id="A0A1H7IZA7"/>
<feature type="active site" evidence="7">
    <location>
        <position position="210"/>
    </location>
</feature>
<dbReference type="Proteomes" id="UP000182321">
    <property type="component" value="Unassembled WGS sequence"/>
</dbReference>
<name>A0A1H7IZA7_9FIRM</name>
<evidence type="ECO:0000256" key="1">
    <source>
        <dbReference type="ARBA" id="ARBA00007164"/>
    </source>
</evidence>
<evidence type="ECO:0000256" key="4">
    <source>
        <dbReference type="ARBA" id="ARBA00022960"/>
    </source>
</evidence>
<dbReference type="EMBL" id="FNZX01000008">
    <property type="protein sequence ID" value="SEK67851.1"/>
    <property type="molecule type" value="Genomic_DNA"/>
</dbReference>
<dbReference type="SUPFAM" id="SSF56601">
    <property type="entry name" value="beta-lactamase/transpeptidase-like"/>
    <property type="match status" value="1"/>
</dbReference>
<sequence>MNLKNLKKIFTKTALSLALALTISFTVPMASLQAEAAYYSVTPISAVLLSCNGTEVFADADTTTFVKTLAVNTPVQVTGQTSNGFWQVSLDGGIYYISQQALSVAANTTAVRFTSYDVNAALVANAASGKIIYSQGANDKLEPASTTKIMTALLVIEAIEAGQLTLDTPVLTSATAVASLPSDASHVEPRLQAGEILTVDQLLTAMMVSSDCQACNILAEAVAGSVSNFVALMNARATQLGCVNTNFTNPSGYPDKNMYTNAYSLYLITANAYAHPLFKQYFGMASAVLPATNMCAAPRALVNTDALVIPGSAYYNPYVVGGKTGTANRAGQCLVTVASREGKTIITVVLGGKNRTMYDGTVKSSRYYETNRLIELGFANYW</sequence>
<organism evidence="12 13">
    <name type="scientific">Pseudobutyrivibrio ruminis</name>
    <dbReference type="NCBI Taxonomy" id="46206"/>
    <lineage>
        <taxon>Bacteria</taxon>
        <taxon>Bacillati</taxon>
        <taxon>Bacillota</taxon>
        <taxon>Clostridia</taxon>
        <taxon>Lachnospirales</taxon>
        <taxon>Lachnospiraceae</taxon>
        <taxon>Pseudobutyrivibrio</taxon>
    </lineage>
</organism>
<protein>
    <submittedName>
        <fullName evidence="12">D-alanyl-D-alanine carboxypeptidase (Penicillin-binding protein 5/6)</fullName>
    </submittedName>
</protein>
<keyword evidence="6" id="KW-0961">Cell wall biogenesis/degradation</keyword>
<keyword evidence="3" id="KW-0378">Hydrolase</keyword>
<dbReference type="GO" id="GO:0071555">
    <property type="term" value="P:cell wall organization"/>
    <property type="evidence" value="ECO:0007669"/>
    <property type="project" value="UniProtKB-KW"/>
</dbReference>
<keyword evidence="12" id="KW-0121">Carboxypeptidase</keyword>
<evidence type="ECO:0000256" key="6">
    <source>
        <dbReference type="ARBA" id="ARBA00023316"/>
    </source>
</evidence>
<evidence type="ECO:0000256" key="9">
    <source>
        <dbReference type="RuleBase" id="RU004016"/>
    </source>
</evidence>
<dbReference type="InterPro" id="IPR001967">
    <property type="entry name" value="Peptidase_S11_N"/>
</dbReference>
<dbReference type="GO" id="GO:0006508">
    <property type="term" value="P:proteolysis"/>
    <property type="evidence" value="ECO:0007669"/>
    <property type="project" value="InterPro"/>
</dbReference>
<dbReference type="GO" id="GO:0009002">
    <property type="term" value="F:serine-type D-Ala-D-Ala carboxypeptidase activity"/>
    <property type="evidence" value="ECO:0007669"/>
    <property type="project" value="InterPro"/>
</dbReference>
<evidence type="ECO:0000313" key="13">
    <source>
        <dbReference type="Proteomes" id="UP000182321"/>
    </source>
</evidence>
<keyword evidence="13" id="KW-1185">Reference proteome</keyword>
<dbReference type="PANTHER" id="PTHR21581:SF6">
    <property type="entry name" value="TRAFFICKING PROTEIN PARTICLE COMPLEX SUBUNIT 12"/>
    <property type="match status" value="1"/>
</dbReference>
<proteinExistence type="inferred from homology"/>
<keyword evidence="4" id="KW-0133">Cell shape</keyword>